<sequence length="169" mass="18793">MLSLDRREDEDDKEDEDEKGNGNDKGDTQQAPTTSTTSGCHPDIYANLNLAQLHAIHEEAAADFAQHIKLNLPLSHSTRTWIRRGQPVLPQAAFYSKKLAASCMILSSGVTKCPYHFMNAPSKVHDLQPGRRKATGVPFKPDKAKVGIVEITHTGFLTTYFEPKYIENT</sequence>
<gene>
    <name evidence="2" type="ORF">H1R20_g1511</name>
</gene>
<feature type="non-terminal residue" evidence="2">
    <location>
        <position position="1"/>
    </location>
</feature>
<comment type="caution">
    <text evidence="2">The sequence shown here is derived from an EMBL/GenBank/DDBJ whole genome shotgun (WGS) entry which is preliminary data.</text>
</comment>
<name>A0A9W8JRF2_9AGAR</name>
<proteinExistence type="predicted"/>
<dbReference type="EMBL" id="JANBPK010000459">
    <property type="protein sequence ID" value="KAJ2935583.1"/>
    <property type="molecule type" value="Genomic_DNA"/>
</dbReference>
<reference evidence="2" key="1">
    <citation type="submission" date="2022-06" db="EMBL/GenBank/DDBJ databases">
        <title>Genome Sequence of Candolleomyces eurysporus.</title>
        <authorList>
            <person name="Buettner E."/>
        </authorList>
    </citation>
    <scope>NUCLEOTIDE SEQUENCE</scope>
    <source>
        <strain evidence="2">VTCC 930004</strain>
    </source>
</reference>
<feature type="compositionally biased region" description="Polar residues" evidence="1">
    <location>
        <begin position="28"/>
        <end position="39"/>
    </location>
</feature>
<feature type="compositionally biased region" description="Acidic residues" evidence="1">
    <location>
        <begin position="8"/>
        <end position="18"/>
    </location>
</feature>
<evidence type="ECO:0000256" key="1">
    <source>
        <dbReference type="SAM" id="MobiDB-lite"/>
    </source>
</evidence>
<evidence type="ECO:0000313" key="3">
    <source>
        <dbReference type="Proteomes" id="UP001140091"/>
    </source>
</evidence>
<dbReference type="OrthoDB" id="3062477at2759"/>
<protein>
    <submittedName>
        <fullName evidence="2">Uncharacterized protein</fullName>
    </submittedName>
</protein>
<organism evidence="2 3">
    <name type="scientific">Candolleomyces eurysporus</name>
    <dbReference type="NCBI Taxonomy" id="2828524"/>
    <lineage>
        <taxon>Eukaryota</taxon>
        <taxon>Fungi</taxon>
        <taxon>Dikarya</taxon>
        <taxon>Basidiomycota</taxon>
        <taxon>Agaricomycotina</taxon>
        <taxon>Agaricomycetes</taxon>
        <taxon>Agaricomycetidae</taxon>
        <taxon>Agaricales</taxon>
        <taxon>Agaricineae</taxon>
        <taxon>Psathyrellaceae</taxon>
        <taxon>Candolleomyces</taxon>
    </lineage>
</organism>
<accession>A0A9W8JRF2</accession>
<dbReference type="AlphaFoldDB" id="A0A9W8JRF2"/>
<feature type="region of interest" description="Disordered" evidence="1">
    <location>
        <begin position="1"/>
        <end position="40"/>
    </location>
</feature>
<dbReference type="Proteomes" id="UP001140091">
    <property type="component" value="Unassembled WGS sequence"/>
</dbReference>
<keyword evidence="3" id="KW-1185">Reference proteome</keyword>
<evidence type="ECO:0000313" key="2">
    <source>
        <dbReference type="EMBL" id="KAJ2935583.1"/>
    </source>
</evidence>